<evidence type="ECO:0000313" key="2">
    <source>
        <dbReference type="EMBL" id="NBJ92669.1"/>
    </source>
</evidence>
<dbReference type="Pfam" id="PF00501">
    <property type="entry name" value="AMP-binding"/>
    <property type="match status" value="1"/>
</dbReference>
<dbReference type="InterPro" id="IPR042099">
    <property type="entry name" value="ANL_N_sf"/>
</dbReference>
<feature type="domain" description="AMP-dependent synthetase/ligase" evidence="1">
    <location>
        <begin position="13"/>
        <end position="339"/>
    </location>
</feature>
<dbReference type="SUPFAM" id="SSF56801">
    <property type="entry name" value="Acetyl-CoA synthetase-like"/>
    <property type="match status" value="1"/>
</dbReference>
<keyword evidence="3" id="KW-1185">Reference proteome</keyword>
<dbReference type="AlphaFoldDB" id="A0A9X5BFB4"/>
<keyword evidence="2" id="KW-0436">Ligase</keyword>
<dbReference type="Proteomes" id="UP001154420">
    <property type="component" value="Unassembled WGS sequence"/>
</dbReference>
<name>A0A9X5BFB4_9FIRM</name>
<evidence type="ECO:0000259" key="1">
    <source>
        <dbReference type="Pfam" id="PF00501"/>
    </source>
</evidence>
<dbReference type="OrthoDB" id="9778383at2"/>
<dbReference type="PROSITE" id="PS00455">
    <property type="entry name" value="AMP_BINDING"/>
    <property type="match status" value="1"/>
</dbReference>
<dbReference type="EMBL" id="QZDT01000011">
    <property type="protein sequence ID" value="NBJ92669.1"/>
    <property type="molecule type" value="Genomic_DNA"/>
</dbReference>
<dbReference type="InterPro" id="IPR020845">
    <property type="entry name" value="AMP-binding_CS"/>
</dbReference>
<comment type="caution">
    <text evidence="2">The sequence shown here is derived from an EMBL/GenBank/DDBJ whole genome shotgun (WGS) entry which is preliminary data.</text>
</comment>
<accession>A0A9X5BFB4</accession>
<evidence type="ECO:0000313" key="3">
    <source>
        <dbReference type="Proteomes" id="UP001154420"/>
    </source>
</evidence>
<organism evidence="2 3">
    <name type="scientific">Parablautia muri</name>
    <dbReference type="NCBI Taxonomy" id="2320879"/>
    <lineage>
        <taxon>Bacteria</taxon>
        <taxon>Bacillati</taxon>
        <taxon>Bacillota</taxon>
        <taxon>Clostridia</taxon>
        <taxon>Lachnospirales</taxon>
        <taxon>Lachnospiraceae</taxon>
        <taxon>Parablautia</taxon>
    </lineage>
</organism>
<protein>
    <submittedName>
        <fullName evidence="2">O-succinylbenzoate--CoA ligase</fullName>
    </submittedName>
</protein>
<proteinExistence type="predicted"/>
<dbReference type="GO" id="GO:0016405">
    <property type="term" value="F:CoA-ligase activity"/>
    <property type="evidence" value="ECO:0007669"/>
    <property type="project" value="TreeGrafter"/>
</dbReference>
<dbReference type="RefSeq" id="WP_160559761.1">
    <property type="nucleotide sequence ID" value="NZ_QZDT01000011.1"/>
</dbReference>
<reference evidence="2" key="1">
    <citation type="submission" date="2018-09" db="EMBL/GenBank/DDBJ databases">
        <title>Murine metabolic-syndrome-specific gut microbial biobank.</title>
        <authorList>
            <person name="Liu C."/>
        </authorList>
    </citation>
    <scope>NUCLEOTIDE SEQUENCE</scope>
    <source>
        <strain evidence="2">D42-62</strain>
    </source>
</reference>
<dbReference type="InterPro" id="IPR000873">
    <property type="entry name" value="AMP-dep_synth/lig_dom"/>
</dbReference>
<dbReference type="PANTHER" id="PTHR24096">
    <property type="entry name" value="LONG-CHAIN-FATTY-ACID--COA LIGASE"/>
    <property type="match status" value="1"/>
</dbReference>
<gene>
    <name evidence="2" type="ORF">D5281_08700</name>
</gene>
<sequence length="463" mass="52231">MFLEIDKKNKSNIAFIDSGGIQVTYGEIVKQSGQFYEAIKKRTLIFILSRNCAGAALGYLCAMVNRVVPLILSATMDKELLETLIKTYHPEYIWKPLDMFEYGEDALFCLHEYGLAATGMETYPLYPDLSLLLTTSGSTGSPKLVRHSYNNLEAQAKNISTFFELDEAERAMLDLPINYTMGLSILNSHLYSGATVLLTSLNVLHPDYWKFFKEQQATSFTNVPYSFEILKKLRFFNMNLPSLKTLSQGGGKLSGELQKEFAEYANNTGRRFILTYGQTEGSARMAYLPAEYALEKCGSIGRAIPNGELYLVDEEGNKITMPGIIGEMVYKGPNVTLGYAQSGEDLILGDERCGVLYTGDMVKVDEDGFFYIVGRKKRFLKLCGYRVGLDECENLIKSAFETECACTGNDEYMHIYVTIDKNHHQIKHYIADKININSGVFQVHYIEKIPRNEAGKILYHKLQ</sequence>
<dbReference type="Gene3D" id="3.40.50.12780">
    <property type="entry name" value="N-terminal domain of ligase-like"/>
    <property type="match status" value="1"/>
</dbReference>